<gene>
    <name evidence="7" type="ORF">PZA18_02540</name>
</gene>
<evidence type="ECO:0000313" key="8">
    <source>
        <dbReference type="Proteomes" id="UP001172778"/>
    </source>
</evidence>
<dbReference type="PANTHER" id="PTHR42723">
    <property type="entry name" value="CHLOROPHYLL SYNTHASE"/>
    <property type="match status" value="1"/>
</dbReference>
<keyword evidence="4 6" id="KW-1133">Transmembrane helix</keyword>
<keyword evidence="7" id="KW-0808">Transferase</keyword>
<keyword evidence="8" id="KW-1185">Reference proteome</keyword>
<accession>A0ABT7DS83</accession>
<keyword evidence="2" id="KW-1003">Cell membrane</keyword>
<sequence>MSRGTMQSIIKLIRPHQWIKNGFVLIGVAFSHRWDVLTLTSAALAFLAFCLVASGVYVMNDLLDVEADRKHPTKCKRPIASGAISVTQARLLAAGLALVAVTLAWIGVSPMAAALIAAYWTMNLGYSLHWKHVAILDVFIIAAGFMLRILVGTLGLHLGVSHWLILCGMMVTLFLGFAKRRAELLLIEGDADRTLTRRVLEHYSPALLDQCISVCAGGTIVAYSLYTMSAETIALHHTDKLVYTVPFIVYGIFRYLYLLHGHGRGNDTASDLLQDRHLIATVFAWIGTTLWLIV</sequence>
<dbReference type="CDD" id="cd13963">
    <property type="entry name" value="PT_UbiA_2"/>
    <property type="match status" value="1"/>
</dbReference>
<dbReference type="Pfam" id="PF01040">
    <property type="entry name" value="UbiA"/>
    <property type="match status" value="1"/>
</dbReference>
<evidence type="ECO:0000313" key="7">
    <source>
        <dbReference type="EMBL" id="MDK2122925.1"/>
    </source>
</evidence>
<feature type="transmembrane region" description="Helical" evidence="6">
    <location>
        <begin position="91"/>
        <end position="121"/>
    </location>
</feature>
<feature type="transmembrane region" description="Helical" evidence="6">
    <location>
        <begin position="207"/>
        <end position="226"/>
    </location>
</feature>
<comment type="subcellular location">
    <subcellularLocation>
        <location evidence="1">Membrane</location>
        <topology evidence="1">Multi-pass membrane protein</topology>
    </subcellularLocation>
</comment>
<dbReference type="RefSeq" id="WP_284099212.1">
    <property type="nucleotide sequence ID" value="NZ_JARRAF010000002.1"/>
</dbReference>
<keyword evidence="3 6" id="KW-0812">Transmembrane</keyword>
<comment type="caution">
    <text evidence="7">The sequence shown here is derived from an EMBL/GenBank/DDBJ whole genome shotgun (WGS) entry which is preliminary data.</text>
</comment>
<keyword evidence="7" id="KW-0328">Glycosyltransferase</keyword>
<evidence type="ECO:0000256" key="6">
    <source>
        <dbReference type="SAM" id="Phobius"/>
    </source>
</evidence>
<reference evidence="7" key="1">
    <citation type="submission" date="2023-03" db="EMBL/GenBank/DDBJ databases">
        <title>Chitinimonas shenzhenensis gen. nov., sp. nov., a novel member of family Burkholderiaceae isolated from activated sludge collected in Shen Zhen, China.</title>
        <authorList>
            <person name="Wang X."/>
        </authorList>
    </citation>
    <scope>NUCLEOTIDE SEQUENCE</scope>
    <source>
        <strain evidence="7">DQS-5</strain>
    </source>
</reference>
<feature type="transmembrane region" description="Helical" evidence="6">
    <location>
        <begin position="160"/>
        <end position="178"/>
    </location>
</feature>
<feature type="transmembrane region" description="Helical" evidence="6">
    <location>
        <begin position="36"/>
        <end position="59"/>
    </location>
</feature>
<evidence type="ECO:0000256" key="3">
    <source>
        <dbReference type="ARBA" id="ARBA00022692"/>
    </source>
</evidence>
<evidence type="ECO:0000256" key="1">
    <source>
        <dbReference type="ARBA" id="ARBA00004141"/>
    </source>
</evidence>
<evidence type="ECO:0000256" key="5">
    <source>
        <dbReference type="ARBA" id="ARBA00023136"/>
    </source>
</evidence>
<dbReference type="PANTHER" id="PTHR42723:SF1">
    <property type="entry name" value="CHLOROPHYLL SYNTHASE, CHLOROPLASTIC"/>
    <property type="match status" value="1"/>
</dbReference>
<dbReference type="Proteomes" id="UP001172778">
    <property type="component" value="Unassembled WGS sequence"/>
</dbReference>
<dbReference type="InterPro" id="IPR050475">
    <property type="entry name" value="Prenyltransferase_related"/>
</dbReference>
<dbReference type="InterPro" id="IPR000537">
    <property type="entry name" value="UbiA_prenyltransferase"/>
</dbReference>
<proteinExistence type="predicted"/>
<dbReference type="GO" id="GO:0016757">
    <property type="term" value="F:glycosyltransferase activity"/>
    <property type="evidence" value="ECO:0007669"/>
    <property type="project" value="UniProtKB-KW"/>
</dbReference>
<keyword evidence="5 6" id="KW-0472">Membrane</keyword>
<dbReference type="EC" id="2.4.2.45" evidence="7"/>
<dbReference type="InterPro" id="IPR044878">
    <property type="entry name" value="UbiA_sf"/>
</dbReference>
<evidence type="ECO:0000256" key="4">
    <source>
        <dbReference type="ARBA" id="ARBA00022989"/>
    </source>
</evidence>
<evidence type="ECO:0000256" key="2">
    <source>
        <dbReference type="ARBA" id="ARBA00022475"/>
    </source>
</evidence>
<name>A0ABT7DS83_9NEIS</name>
<protein>
    <submittedName>
        <fullName evidence="7">Decaprenyl-phosphate phosphoribosyltransferase</fullName>
        <ecNumber evidence="7">2.4.2.45</ecNumber>
    </submittedName>
</protein>
<dbReference type="NCBIfam" id="NF008978">
    <property type="entry name" value="PRK12324.1-4"/>
    <property type="match status" value="1"/>
</dbReference>
<dbReference type="EMBL" id="JARRAF010000002">
    <property type="protein sequence ID" value="MDK2122925.1"/>
    <property type="molecule type" value="Genomic_DNA"/>
</dbReference>
<organism evidence="7 8">
    <name type="scientific">Parachitinimonas caeni</name>
    <dbReference type="NCBI Taxonomy" id="3031301"/>
    <lineage>
        <taxon>Bacteria</taxon>
        <taxon>Pseudomonadati</taxon>
        <taxon>Pseudomonadota</taxon>
        <taxon>Betaproteobacteria</taxon>
        <taxon>Neisseriales</taxon>
        <taxon>Chitinibacteraceae</taxon>
        <taxon>Parachitinimonas</taxon>
    </lineage>
</organism>
<feature type="transmembrane region" description="Helical" evidence="6">
    <location>
        <begin position="277"/>
        <end position="293"/>
    </location>
</feature>
<feature type="transmembrane region" description="Helical" evidence="6">
    <location>
        <begin position="241"/>
        <end position="257"/>
    </location>
</feature>
<dbReference type="Gene3D" id="1.10.357.140">
    <property type="entry name" value="UbiA prenyltransferase"/>
    <property type="match status" value="1"/>
</dbReference>
<feature type="transmembrane region" description="Helical" evidence="6">
    <location>
        <begin position="133"/>
        <end position="154"/>
    </location>
</feature>
<dbReference type="NCBIfam" id="NF008977">
    <property type="entry name" value="PRK12324.1-2"/>
    <property type="match status" value="1"/>
</dbReference>